<keyword evidence="3" id="KW-1185">Reference proteome</keyword>
<accession>A0A4R0MR98</accession>
<dbReference type="OrthoDB" id="766141at2"/>
<dbReference type="EMBL" id="SJSK01000004">
    <property type="protein sequence ID" value="TCC89428.1"/>
    <property type="molecule type" value="Genomic_DNA"/>
</dbReference>
<dbReference type="Proteomes" id="UP000292884">
    <property type="component" value="Unassembled WGS sequence"/>
</dbReference>
<dbReference type="AlphaFoldDB" id="A0A4R0MR98"/>
<comment type="caution">
    <text evidence="2">The sequence shown here is derived from an EMBL/GenBank/DDBJ whole genome shotgun (WGS) entry which is preliminary data.</text>
</comment>
<evidence type="ECO:0000256" key="1">
    <source>
        <dbReference type="SAM" id="Phobius"/>
    </source>
</evidence>
<keyword evidence="1" id="KW-1133">Transmembrane helix</keyword>
<keyword evidence="1" id="KW-0472">Membrane</keyword>
<protein>
    <recommendedName>
        <fullName evidence="4">Zinc-ribbon 15 domain-containing protein</fullName>
    </recommendedName>
</protein>
<name>A0A4R0MR98_9SPHI</name>
<gene>
    <name evidence="2" type="ORF">EZ428_17190</name>
</gene>
<feature type="transmembrane region" description="Helical" evidence="1">
    <location>
        <begin position="87"/>
        <end position="106"/>
    </location>
</feature>
<sequence length="198" mass="22544">MIVYGTSTTKIATETIPDKCLNCSNQFTIQLNVFQRYVHLFWIPFLPAGKIGISQCTHCHEVLEQSNFTYNLTETYKNAKSNSKTPIWIFSGFLVVAFIIAGGMLYSKQDDAKNAKIILSPQKNDVYEIKLPNQSYTLYKVEKVVGDSVFLTPNKFETNQISGLSDLEEKGYSEEVFSLVRNDLKDMLEKGKIMDINR</sequence>
<organism evidence="2 3">
    <name type="scientific">Pedobacter frigiditerrae</name>
    <dbReference type="NCBI Taxonomy" id="2530452"/>
    <lineage>
        <taxon>Bacteria</taxon>
        <taxon>Pseudomonadati</taxon>
        <taxon>Bacteroidota</taxon>
        <taxon>Sphingobacteriia</taxon>
        <taxon>Sphingobacteriales</taxon>
        <taxon>Sphingobacteriaceae</taxon>
        <taxon>Pedobacter</taxon>
    </lineage>
</organism>
<evidence type="ECO:0000313" key="2">
    <source>
        <dbReference type="EMBL" id="TCC89428.1"/>
    </source>
</evidence>
<keyword evidence="1" id="KW-0812">Transmembrane</keyword>
<evidence type="ECO:0000313" key="3">
    <source>
        <dbReference type="Proteomes" id="UP000292884"/>
    </source>
</evidence>
<dbReference type="RefSeq" id="WP_131554415.1">
    <property type="nucleotide sequence ID" value="NZ_SJSK01000004.1"/>
</dbReference>
<reference evidence="2 3" key="1">
    <citation type="submission" date="2019-02" db="EMBL/GenBank/DDBJ databases">
        <title>Pedobacter sp. RP-1-13 sp. nov., isolated from Arctic soil.</title>
        <authorList>
            <person name="Dahal R.H."/>
        </authorList>
    </citation>
    <scope>NUCLEOTIDE SEQUENCE [LARGE SCALE GENOMIC DNA]</scope>
    <source>
        <strain evidence="2 3">RP-1-13</strain>
    </source>
</reference>
<evidence type="ECO:0008006" key="4">
    <source>
        <dbReference type="Google" id="ProtNLM"/>
    </source>
</evidence>
<proteinExistence type="predicted"/>